<evidence type="ECO:0000313" key="3">
    <source>
        <dbReference type="Proteomes" id="UP000186292"/>
    </source>
</evidence>
<proteinExistence type="predicted"/>
<protein>
    <recommendedName>
        <fullName evidence="4">DUF4192 domain-containing protein</fullName>
    </recommendedName>
</protein>
<sequence length="450" mass="48028">MTHSFTGPQKPQNPDKPQNPNNPDRPNDPTTPNYDPWTDEIGSVDDPSSIIATIPGTIGYYPQESVVVIGLVPDETRGGELVLGPVMRADLAHAGQLGEFLDTAPVGRCVAFLGVLVTRTPLGKLATAAAHALEDLTRPCGEPLVDVLWHVSEIAQGTPYEMVFGPDPDEMDRNWPELKWSRGTVGSVVSSPAMRAWRDNGVLPALDRADTFEYFEQEPHSGVVTIGGEEVAIAELAREARLCADALRRQIDRGASTPGEFVREAMAALRNAPALPLIASDERLSLDRVFADTDDLFALVTVLSRSMLRDCVIGTAVRHPEPAATALLAVARAFDGVIRANALSLWSIVAISKGLSSWASAALATAQEDVPAHSMSAICQEILAAGQQQHLVTTILQGCELACAHIIGDAADGDGDEFNDFGRGSGDEGEDDFDDADEPDEEYSDQAASA</sequence>
<feature type="region of interest" description="Disordered" evidence="1">
    <location>
        <begin position="1"/>
        <end position="46"/>
    </location>
</feature>
<feature type="compositionally biased region" description="Low complexity" evidence="1">
    <location>
        <begin position="8"/>
        <end position="36"/>
    </location>
</feature>
<name>A0A1N7J3N7_9CORY</name>
<evidence type="ECO:0008006" key="4">
    <source>
        <dbReference type="Google" id="ProtNLM"/>
    </source>
</evidence>
<keyword evidence="3" id="KW-1185">Reference proteome</keyword>
<dbReference type="EMBL" id="FTOF01000003">
    <property type="protein sequence ID" value="SIS43919.1"/>
    <property type="molecule type" value="Genomic_DNA"/>
</dbReference>
<dbReference type="InterPro" id="IPR025447">
    <property type="entry name" value="DUF4192"/>
</dbReference>
<dbReference type="Pfam" id="PF13830">
    <property type="entry name" value="DUF4192"/>
    <property type="match status" value="1"/>
</dbReference>
<feature type="compositionally biased region" description="Acidic residues" evidence="1">
    <location>
        <begin position="427"/>
        <end position="444"/>
    </location>
</feature>
<dbReference type="OrthoDB" id="3268175at2"/>
<evidence type="ECO:0000313" key="2">
    <source>
        <dbReference type="EMBL" id="SIS43919.1"/>
    </source>
</evidence>
<dbReference type="Proteomes" id="UP000186292">
    <property type="component" value="Unassembled WGS sequence"/>
</dbReference>
<reference evidence="3" key="1">
    <citation type="submission" date="2017-01" db="EMBL/GenBank/DDBJ databases">
        <authorList>
            <person name="Varghese N."/>
            <person name="Submissions S."/>
        </authorList>
    </citation>
    <scope>NUCLEOTIDE SEQUENCE [LARGE SCALE GENOMIC DNA]</scope>
    <source>
        <strain evidence="3">DSM 44531</strain>
    </source>
</reference>
<feature type="region of interest" description="Disordered" evidence="1">
    <location>
        <begin position="414"/>
        <end position="450"/>
    </location>
</feature>
<gene>
    <name evidence="2" type="ORF">SAMN05444817_103269</name>
</gene>
<accession>A0A1N7J3N7</accession>
<organism evidence="2 3">
    <name type="scientific">Corynebacterium appendicis CIP 107643</name>
    <dbReference type="NCBI Taxonomy" id="1161099"/>
    <lineage>
        <taxon>Bacteria</taxon>
        <taxon>Bacillati</taxon>
        <taxon>Actinomycetota</taxon>
        <taxon>Actinomycetes</taxon>
        <taxon>Mycobacteriales</taxon>
        <taxon>Corynebacteriaceae</taxon>
        <taxon>Corynebacterium</taxon>
    </lineage>
</organism>
<dbReference type="AlphaFoldDB" id="A0A1N7J3N7"/>
<evidence type="ECO:0000256" key="1">
    <source>
        <dbReference type="SAM" id="MobiDB-lite"/>
    </source>
</evidence>
<dbReference type="STRING" id="1161099.SAMN05444817_103269"/>
<dbReference type="RefSeq" id="WP_076598865.1">
    <property type="nucleotide sequence ID" value="NZ_CP046976.1"/>
</dbReference>